<sequence length="144" mass="15610">MSEPAAAGGLDGTLSALADPVRRRAVELLAAGPRRAGELAAALDTTPSTMSKHLRVLRQCGLVAETHPEFDARVRIYTLRSAPMTELRRWIDTAEQAWAGQLTAFAAHLERDLRAETDLPADRDLRAESDQPAGRDRPSEGRAG</sequence>
<dbReference type="Pfam" id="PF01022">
    <property type="entry name" value="HTH_5"/>
    <property type="match status" value="1"/>
</dbReference>
<dbReference type="InterPro" id="IPR036390">
    <property type="entry name" value="WH_DNA-bd_sf"/>
</dbReference>
<dbReference type="HOGENOM" id="CLU_097806_0_0_11"/>
<proteinExistence type="predicted"/>
<accession>E3JCS6</accession>
<dbReference type="PANTHER" id="PTHR38600:SF1">
    <property type="entry name" value="TRANSCRIPTIONAL REGULATORY PROTEIN"/>
    <property type="match status" value="1"/>
</dbReference>
<feature type="domain" description="HTH arsR-type" evidence="2">
    <location>
        <begin position="12"/>
        <end position="93"/>
    </location>
</feature>
<dbReference type="PANTHER" id="PTHR38600">
    <property type="entry name" value="TRANSCRIPTIONAL REGULATORY PROTEIN"/>
    <property type="match status" value="1"/>
</dbReference>
<evidence type="ECO:0000313" key="3">
    <source>
        <dbReference type="EMBL" id="ADP79916.1"/>
    </source>
</evidence>
<evidence type="ECO:0000256" key="1">
    <source>
        <dbReference type="SAM" id="MobiDB-lite"/>
    </source>
</evidence>
<dbReference type="CDD" id="cd00090">
    <property type="entry name" value="HTH_ARSR"/>
    <property type="match status" value="1"/>
</dbReference>
<dbReference type="PRINTS" id="PR00778">
    <property type="entry name" value="HTHARSR"/>
</dbReference>
<dbReference type="InterPro" id="IPR036388">
    <property type="entry name" value="WH-like_DNA-bd_sf"/>
</dbReference>
<gene>
    <name evidence="3" type="ordered locus">FraEuI1c_1864</name>
</gene>
<protein>
    <submittedName>
        <fullName evidence="3">Regulatory protein ArsR</fullName>
    </submittedName>
</protein>
<organism evidence="3 4">
    <name type="scientific">Pseudofrankia inefficax (strain DSM 45817 / CECT 9037 / DDB 130130 / EuI1c)</name>
    <name type="common">Frankia inefficax</name>
    <dbReference type="NCBI Taxonomy" id="298654"/>
    <lineage>
        <taxon>Bacteria</taxon>
        <taxon>Bacillati</taxon>
        <taxon>Actinomycetota</taxon>
        <taxon>Actinomycetes</taxon>
        <taxon>Frankiales</taxon>
        <taxon>Frankiaceae</taxon>
        <taxon>Pseudofrankia</taxon>
    </lineage>
</organism>
<reference evidence="3 4" key="1">
    <citation type="submission" date="2010-10" db="EMBL/GenBank/DDBJ databases">
        <title>Complete sequence of Frankia sp. EuI1c.</title>
        <authorList>
            <consortium name="US DOE Joint Genome Institute"/>
            <person name="Lucas S."/>
            <person name="Copeland A."/>
            <person name="Lapidus A."/>
            <person name="Cheng J.-F."/>
            <person name="Bruce D."/>
            <person name="Goodwin L."/>
            <person name="Pitluck S."/>
            <person name="Chertkov O."/>
            <person name="Detter J.C."/>
            <person name="Han C."/>
            <person name="Tapia R."/>
            <person name="Land M."/>
            <person name="Hauser L."/>
            <person name="Jeffries C."/>
            <person name="Kyrpides N."/>
            <person name="Ivanova N."/>
            <person name="Mikhailova N."/>
            <person name="Beauchemin N."/>
            <person name="Sen A."/>
            <person name="Sur S.A."/>
            <person name="Gtari M."/>
            <person name="Wall L."/>
            <person name="Tisa L."/>
            <person name="Woyke T."/>
        </authorList>
    </citation>
    <scope>NUCLEOTIDE SEQUENCE [LARGE SCALE GENOMIC DNA]</scope>
    <source>
        <strain evidence="4">DSM 45817 / CECT 9037 / EuI1c</strain>
    </source>
</reference>
<dbReference type="EMBL" id="CP002299">
    <property type="protein sequence ID" value="ADP79916.1"/>
    <property type="molecule type" value="Genomic_DNA"/>
</dbReference>
<evidence type="ECO:0000313" key="4">
    <source>
        <dbReference type="Proteomes" id="UP000002484"/>
    </source>
</evidence>
<dbReference type="OrthoDB" id="9806976at2"/>
<dbReference type="Proteomes" id="UP000002484">
    <property type="component" value="Chromosome"/>
</dbReference>
<dbReference type="GO" id="GO:0003700">
    <property type="term" value="F:DNA-binding transcription factor activity"/>
    <property type="evidence" value="ECO:0007669"/>
    <property type="project" value="InterPro"/>
</dbReference>
<dbReference type="InterPro" id="IPR001845">
    <property type="entry name" value="HTH_ArsR_DNA-bd_dom"/>
</dbReference>
<dbReference type="InParanoid" id="E3JCS6"/>
<dbReference type="STRING" id="298654.FraEuI1c_1864"/>
<dbReference type="RefSeq" id="WP_013423035.1">
    <property type="nucleotide sequence ID" value="NC_014666.1"/>
</dbReference>
<dbReference type="KEGG" id="fri:FraEuI1c_1864"/>
<evidence type="ECO:0000259" key="2">
    <source>
        <dbReference type="SMART" id="SM00418"/>
    </source>
</evidence>
<dbReference type="InterPro" id="IPR011991">
    <property type="entry name" value="ArsR-like_HTH"/>
</dbReference>
<dbReference type="SMART" id="SM00418">
    <property type="entry name" value="HTH_ARSR"/>
    <property type="match status" value="1"/>
</dbReference>
<name>E3JCS6_PSEI1</name>
<dbReference type="eggNOG" id="COG0640">
    <property type="taxonomic scope" value="Bacteria"/>
</dbReference>
<dbReference type="Gene3D" id="1.10.10.10">
    <property type="entry name" value="Winged helix-like DNA-binding domain superfamily/Winged helix DNA-binding domain"/>
    <property type="match status" value="1"/>
</dbReference>
<keyword evidence="4" id="KW-1185">Reference proteome</keyword>
<feature type="region of interest" description="Disordered" evidence="1">
    <location>
        <begin position="117"/>
        <end position="144"/>
    </location>
</feature>
<dbReference type="NCBIfam" id="NF033788">
    <property type="entry name" value="HTH_metalloreg"/>
    <property type="match status" value="1"/>
</dbReference>
<dbReference type="SUPFAM" id="SSF46785">
    <property type="entry name" value="Winged helix' DNA-binding domain"/>
    <property type="match status" value="1"/>
</dbReference>
<dbReference type="AlphaFoldDB" id="E3JCS6"/>